<reference evidence="2" key="1">
    <citation type="journal article" date="2023" name="Mol. Phylogenet. Evol.">
        <title>Genome-scale phylogeny and comparative genomics of the fungal order Sordariales.</title>
        <authorList>
            <person name="Hensen N."/>
            <person name="Bonometti L."/>
            <person name="Westerberg I."/>
            <person name="Brannstrom I.O."/>
            <person name="Guillou S."/>
            <person name="Cros-Aarteil S."/>
            <person name="Calhoun S."/>
            <person name="Haridas S."/>
            <person name="Kuo A."/>
            <person name="Mondo S."/>
            <person name="Pangilinan J."/>
            <person name="Riley R."/>
            <person name="LaButti K."/>
            <person name="Andreopoulos B."/>
            <person name="Lipzen A."/>
            <person name="Chen C."/>
            <person name="Yan M."/>
            <person name="Daum C."/>
            <person name="Ng V."/>
            <person name="Clum A."/>
            <person name="Steindorff A."/>
            <person name="Ohm R.A."/>
            <person name="Martin F."/>
            <person name="Silar P."/>
            <person name="Natvig D.O."/>
            <person name="Lalanne C."/>
            <person name="Gautier V."/>
            <person name="Ament-Velasquez S.L."/>
            <person name="Kruys A."/>
            <person name="Hutchinson M.I."/>
            <person name="Powell A.J."/>
            <person name="Barry K."/>
            <person name="Miller A.N."/>
            <person name="Grigoriev I.V."/>
            <person name="Debuchy R."/>
            <person name="Gladieux P."/>
            <person name="Hiltunen Thoren M."/>
            <person name="Johannesson H."/>
        </authorList>
    </citation>
    <scope>NUCLEOTIDE SEQUENCE</scope>
    <source>
        <strain evidence="2">PSN309</strain>
    </source>
</reference>
<keyword evidence="3" id="KW-1185">Reference proteome</keyword>
<feature type="compositionally biased region" description="Polar residues" evidence="1">
    <location>
        <begin position="27"/>
        <end position="50"/>
    </location>
</feature>
<name>A0AAN7ALY8_9PEZI</name>
<dbReference type="Proteomes" id="UP001302126">
    <property type="component" value="Unassembled WGS sequence"/>
</dbReference>
<evidence type="ECO:0000313" key="2">
    <source>
        <dbReference type="EMBL" id="KAK4192038.1"/>
    </source>
</evidence>
<feature type="compositionally biased region" description="Acidic residues" evidence="1">
    <location>
        <begin position="398"/>
        <end position="423"/>
    </location>
</feature>
<protein>
    <submittedName>
        <fullName evidence="2">Uncharacterized protein</fullName>
    </submittedName>
</protein>
<sequence length="649" mass="72554">MFRRSSVLRARANSVITELPEPEPVTSPLTSLDSISTPTSFVTSRSHQTRSPSDGDDAADTTTITCPDDPSGSDGDDLEKNGDKEDETTPSRPQYLDAAQPPYNYKSQIQFHLEEKLYPAAISMLNDMLAICPTTAPHKSQTTKKRAPVRIASPPQLAYLSTMAIHPTFTTRPPEKEKTTPPTRDGSGALSYLRGLLTIAGPVNANFRAAFAFKQNLGGRFDRTRGYGSDDMSGGSSGEESDAMHGAFAKTELLFKRAPNFWSVLGWAFRCAASYPERWKYWRVWLELMVEVLEADWDERLRLDTEALNNGGKGCSLLKESLLKAYLDDLSRERRNPLKEVIRALMAFTTDDAGDKAVYKEVFEKETAILSRNKNKRERDEKEDPSPRDAKISKLDLENDQWGDYLDQDDDVDMSDMDDEAEGDSQQSIATTSTTTRRTRRRQPPQKQAPIFRLTDGIAETVSFRLRIFRLLSAAAHYLPNDSFPMGDLYQSFSDRVRNLPLPIFPLFVEASNMDLPDIVKVSFYRNVVDDLLPAKHPDPEDVDPENNAINGFSLAIMEECFLPYPADRITAEDNAKLSIVLENMLSYLYMFTDLAGSKELGKAVKKGIAARQAKIQKSKGMSANDQLARAMLDRSATNLKVFAQVLGC</sequence>
<proteinExistence type="predicted"/>
<feature type="compositionally biased region" description="Low complexity" evidence="1">
    <location>
        <begin position="60"/>
        <end position="73"/>
    </location>
</feature>
<gene>
    <name evidence="2" type="ORF">QBC35DRAFT_261313</name>
</gene>
<accession>A0AAN7ALY8</accession>
<reference evidence="2" key="2">
    <citation type="submission" date="2023-05" db="EMBL/GenBank/DDBJ databases">
        <authorList>
            <consortium name="Lawrence Berkeley National Laboratory"/>
            <person name="Steindorff A."/>
            <person name="Hensen N."/>
            <person name="Bonometti L."/>
            <person name="Westerberg I."/>
            <person name="Brannstrom I.O."/>
            <person name="Guillou S."/>
            <person name="Cros-Aarteil S."/>
            <person name="Calhoun S."/>
            <person name="Haridas S."/>
            <person name="Kuo A."/>
            <person name="Mondo S."/>
            <person name="Pangilinan J."/>
            <person name="Riley R."/>
            <person name="Labutti K."/>
            <person name="Andreopoulos B."/>
            <person name="Lipzen A."/>
            <person name="Chen C."/>
            <person name="Yanf M."/>
            <person name="Daum C."/>
            <person name="Ng V."/>
            <person name="Clum A."/>
            <person name="Ohm R."/>
            <person name="Martin F."/>
            <person name="Silar P."/>
            <person name="Natvig D."/>
            <person name="Lalanne C."/>
            <person name="Gautier V."/>
            <person name="Ament-Velasquez S.L."/>
            <person name="Kruys A."/>
            <person name="Hutchinson M.I."/>
            <person name="Powell A.J."/>
            <person name="Barry K."/>
            <person name="Miller A.N."/>
            <person name="Grigoriev I.V."/>
            <person name="Debuchy R."/>
            <person name="Gladieux P."/>
            <person name="Thoren M.H."/>
            <person name="Johannesson H."/>
        </authorList>
    </citation>
    <scope>NUCLEOTIDE SEQUENCE</scope>
    <source>
        <strain evidence="2">PSN309</strain>
    </source>
</reference>
<dbReference type="EMBL" id="MU864356">
    <property type="protein sequence ID" value="KAK4192038.1"/>
    <property type="molecule type" value="Genomic_DNA"/>
</dbReference>
<evidence type="ECO:0000313" key="3">
    <source>
        <dbReference type="Proteomes" id="UP001302126"/>
    </source>
</evidence>
<feature type="region of interest" description="Disordered" evidence="1">
    <location>
        <begin position="374"/>
        <end position="449"/>
    </location>
</feature>
<comment type="caution">
    <text evidence="2">The sequence shown here is derived from an EMBL/GenBank/DDBJ whole genome shotgun (WGS) entry which is preliminary data.</text>
</comment>
<feature type="region of interest" description="Disordered" evidence="1">
    <location>
        <begin position="1"/>
        <end position="101"/>
    </location>
</feature>
<feature type="compositionally biased region" description="Basic and acidic residues" evidence="1">
    <location>
        <begin position="78"/>
        <end position="89"/>
    </location>
</feature>
<evidence type="ECO:0000256" key="1">
    <source>
        <dbReference type="SAM" id="MobiDB-lite"/>
    </source>
</evidence>
<dbReference type="AlphaFoldDB" id="A0AAN7ALY8"/>
<organism evidence="2 3">
    <name type="scientific">Podospora australis</name>
    <dbReference type="NCBI Taxonomy" id="1536484"/>
    <lineage>
        <taxon>Eukaryota</taxon>
        <taxon>Fungi</taxon>
        <taxon>Dikarya</taxon>
        <taxon>Ascomycota</taxon>
        <taxon>Pezizomycotina</taxon>
        <taxon>Sordariomycetes</taxon>
        <taxon>Sordariomycetidae</taxon>
        <taxon>Sordariales</taxon>
        <taxon>Podosporaceae</taxon>
        <taxon>Podospora</taxon>
    </lineage>
</organism>
<feature type="compositionally biased region" description="Basic and acidic residues" evidence="1">
    <location>
        <begin position="377"/>
        <end position="397"/>
    </location>
</feature>